<name>A0A182VFL8_ANOME</name>
<keyword evidence="2" id="KW-1185">Reference proteome</keyword>
<evidence type="ECO:0000313" key="2">
    <source>
        <dbReference type="Proteomes" id="UP000075903"/>
    </source>
</evidence>
<protein>
    <submittedName>
        <fullName evidence="1">Uncharacterized protein</fullName>
    </submittedName>
</protein>
<sequence>MQPGARFALASTRNHITVDTGWQPRLQDHVHVERFVVERHKADVPAGKRDLVVAIVPPVLQRRTPGKVAEVDHAVHLAPPVLAHPAAAARLVRIDDGRQQVALRIGRRALVKVGERERAHDAQLAVRIRGRKRGGHLVRFGLFVRENTIVTALIVVIVHEHERIAGRQQAPRFAKVRQPAERVISTEGTTKIVREHKLRHCAEERVLKLANHFVRPHIDDFLREECARSRRKPVRSVEVVEPSEDHRQIGGPHVFGRIHAESGHSELDQMVQEVNDTVTHPRHRLVQIVQSHQLTVPDLLRIAPIVDGTRWVKVGPSERYRRELTVRGNGRGTSRTDRWLDGLRRSHVVDDDVHVQTHAGRIAAPRHVRKLSLRARSRVQLEGNWLIPFPPRPGSIGQSNDDVLVHWRQLHTAVPFGPQEALTLVRNVAPFPLEQMHDRAVAADKVGIVLSGYRATG</sequence>
<dbReference type="VEuPathDB" id="VectorBase:AMEM014166"/>
<reference evidence="1" key="1">
    <citation type="submission" date="2020-05" db="UniProtKB">
        <authorList>
            <consortium name="EnsemblMetazoa"/>
        </authorList>
    </citation>
    <scope>IDENTIFICATION</scope>
    <source>
        <strain evidence="1">MAF</strain>
    </source>
</reference>
<accession>A0A182VFL8</accession>
<evidence type="ECO:0000313" key="1">
    <source>
        <dbReference type="EnsemblMetazoa" id="AMEM014166-PA"/>
    </source>
</evidence>
<dbReference type="Proteomes" id="UP000075903">
    <property type="component" value="Unassembled WGS sequence"/>
</dbReference>
<dbReference type="EnsemblMetazoa" id="AMEM014166-RA">
    <property type="protein sequence ID" value="AMEM014166-PA"/>
    <property type="gene ID" value="AMEM014166"/>
</dbReference>
<dbReference type="AlphaFoldDB" id="A0A182VFL8"/>
<proteinExistence type="predicted"/>
<organism evidence="1 2">
    <name type="scientific">Anopheles merus</name>
    <name type="common">Mosquito</name>
    <dbReference type="NCBI Taxonomy" id="30066"/>
    <lineage>
        <taxon>Eukaryota</taxon>
        <taxon>Metazoa</taxon>
        <taxon>Ecdysozoa</taxon>
        <taxon>Arthropoda</taxon>
        <taxon>Hexapoda</taxon>
        <taxon>Insecta</taxon>
        <taxon>Pterygota</taxon>
        <taxon>Neoptera</taxon>
        <taxon>Endopterygota</taxon>
        <taxon>Diptera</taxon>
        <taxon>Nematocera</taxon>
        <taxon>Culicoidea</taxon>
        <taxon>Culicidae</taxon>
        <taxon>Anophelinae</taxon>
        <taxon>Anopheles</taxon>
    </lineage>
</organism>